<evidence type="ECO:0000313" key="2">
    <source>
        <dbReference type="EMBL" id="MDC8015303.1"/>
    </source>
</evidence>
<comment type="caution">
    <text evidence="2">The sequence shown here is derived from an EMBL/GenBank/DDBJ whole genome shotgun (WGS) entry which is preliminary data.</text>
</comment>
<keyword evidence="3" id="KW-1185">Reference proteome</keyword>
<name>A0A9X3YQR7_9GAMM</name>
<feature type="signal peptide" evidence="1">
    <location>
        <begin position="1"/>
        <end position="19"/>
    </location>
</feature>
<dbReference type="Proteomes" id="UP001139971">
    <property type="component" value="Unassembled WGS sequence"/>
</dbReference>
<organism evidence="2 3">
    <name type="scientific">Tahibacter soli</name>
    <dbReference type="NCBI Taxonomy" id="2983605"/>
    <lineage>
        <taxon>Bacteria</taxon>
        <taxon>Pseudomonadati</taxon>
        <taxon>Pseudomonadota</taxon>
        <taxon>Gammaproteobacteria</taxon>
        <taxon>Lysobacterales</taxon>
        <taxon>Rhodanobacteraceae</taxon>
        <taxon>Tahibacter</taxon>
    </lineage>
</organism>
<dbReference type="EMBL" id="JAOVZO020000020">
    <property type="protein sequence ID" value="MDC8015303.1"/>
    <property type="molecule type" value="Genomic_DNA"/>
</dbReference>
<reference evidence="2" key="1">
    <citation type="submission" date="2023-02" db="EMBL/GenBank/DDBJ databases">
        <title>Tahibacter soli sp. nov. isolated from soil.</title>
        <authorList>
            <person name="Baek J.H."/>
            <person name="Lee J.K."/>
            <person name="Choi D.G."/>
            <person name="Jeon C.O."/>
        </authorList>
    </citation>
    <scope>NUCLEOTIDE SEQUENCE</scope>
    <source>
        <strain evidence="2">BL</strain>
    </source>
</reference>
<accession>A0A9X3YQR7</accession>
<sequence>MFTRIFLLIAVLASTGTGAQTFNSGSTGADGPIDVPYGQTITYTVPPDGIINATTVTVGGTLRFTCNAKNTPVYLLATGDVKVDATLSGPSTISVSPTGVASGLQGQPGGCGGFAGGEPGVGGVAAGDGYGPGAGKGKTLAGLGGGNGAYGTASGVSPPAQQGLAYGTNLLIPLVGGSGGGGGAFSGGGGGGGAILIASSTRIVLGNSSRRIEAGGGSRVDNDAGSGSGGAIRLVAPRIEGMGTLSVGGGSPGGGLGRIRIDTLDRSGFFLQGLNAGTYSIGSFMEVFPANSRALDFTEIAGTPISDGSNPVPVLLSPSASPNQSLTLRARNFETTAIVPVRVVITPPSGPRIVLDDTVDMAGQTTATKMFNFTMQPDTLYRVHAWTR</sequence>
<evidence type="ECO:0008006" key="4">
    <source>
        <dbReference type="Google" id="ProtNLM"/>
    </source>
</evidence>
<feature type="chain" id="PRO_5040785666" description="Glycine rich protein" evidence="1">
    <location>
        <begin position="20"/>
        <end position="388"/>
    </location>
</feature>
<gene>
    <name evidence="2" type="ORF">OD750_022425</name>
</gene>
<proteinExistence type="predicted"/>
<keyword evidence="1" id="KW-0732">Signal</keyword>
<evidence type="ECO:0000256" key="1">
    <source>
        <dbReference type="SAM" id="SignalP"/>
    </source>
</evidence>
<dbReference type="AlphaFoldDB" id="A0A9X3YQR7"/>
<evidence type="ECO:0000313" key="3">
    <source>
        <dbReference type="Proteomes" id="UP001139971"/>
    </source>
</evidence>
<protein>
    <recommendedName>
        <fullName evidence="4">Glycine rich protein</fullName>
    </recommendedName>
</protein>
<dbReference type="RefSeq" id="WP_263544315.1">
    <property type="nucleotide sequence ID" value="NZ_JAOVZO020000020.1"/>
</dbReference>